<gene>
    <name evidence="4" type="primary">101897804</name>
</gene>
<evidence type="ECO:0000313" key="5">
    <source>
        <dbReference type="EnsemblMetazoa" id="MDOA009667-PD"/>
    </source>
</evidence>
<dbReference type="Gene3D" id="3.40.50.1820">
    <property type="entry name" value="alpha/beta hydrolase"/>
    <property type="match status" value="1"/>
</dbReference>
<organism evidence="4">
    <name type="scientific">Musca domestica</name>
    <name type="common">House fly</name>
    <dbReference type="NCBI Taxonomy" id="7370"/>
    <lineage>
        <taxon>Eukaryota</taxon>
        <taxon>Metazoa</taxon>
        <taxon>Ecdysozoa</taxon>
        <taxon>Arthropoda</taxon>
        <taxon>Hexapoda</taxon>
        <taxon>Insecta</taxon>
        <taxon>Pterygota</taxon>
        <taxon>Neoptera</taxon>
        <taxon>Endopterygota</taxon>
        <taxon>Diptera</taxon>
        <taxon>Brachycera</taxon>
        <taxon>Muscomorpha</taxon>
        <taxon>Muscoidea</taxon>
        <taxon>Muscidae</taxon>
        <taxon>Musca</taxon>
    </lineage>
</organism>
<dbReference type="PANTHER" id="PTHR43798:SF14">
    <property type="entry name" value="SERINE HYDROLASE-LIKE PROTEIN DDB_G0286239"/>
    <property type="match status" value="1"/>
</dbReference>
<dbReference type="EnsemblMetazoa" id="MDOA009667-RB">
    <property type="protein sequence ID" value="MDOA009667-PB"/>
    <property type="gene ID" value="MDOA009667"/>
</dbReference>
<evidence type="ECO:0000259" key="3">
    <source>
        <dbReference type="Pfam" id="PF00561"/>
    </source>
</evidence>
<dbReference type="EnsemblMetazoa" id="MDOA009667-RF">
    <property type="protein sequence ID" value="MDOA009667-PF"/>
    <property type="gene ID" value="MDOA009667"/>
</dbReference>
<evidence type="ECO:0000256" key="1">
    <source>
        <dbReference type="ARBA" id="ARBA00008645"/>
    </source>
</evidence>
<proteinExistence type="inferred from homology"/>
<dbReference type="VEuPathDB" id="VectorBase:MDOA009667"/>
<dbReference type="InterPro" id="IPR000073">
    <property type="entry name" value="AB_hydrolase_1"/>
</dbReference>
<dbReference type="GO" id="GO:0016787">
    <property type="term" value="F:hydrolase activity"/>
    <property type="evidence" value="ECO:0007669"/>
    <property type="project" value="UniProtKB-KW"/>
</dbReference>
<dbReference type="Pfam" id="PF00561">
    <property type="entry name" value="Abhydrolase_1"/>
    <property type="match status" value="1"/>
</dbReference>
<protein>
    <recommendedName>
        <fullName evidence="3">AB hydrolase-1 domain-containing protein</fullName>
    </recommendedName>
</protein>
<evidence type="ECO:0000256" key="2">
    <source>
        <dbReference type="ARBA" id="ARBA00022801"/>
    </source>
</evidence>
<dbReference type="RefSeq" id="XP_019891711.2">
    <property type="nucleotide sequence ID" value="XM_020036152.2"/>
</dbReference>
<dbReference type="AlphaFoldDB" id="A0A1I8MYC3"/>
<accession>A0A1I8MYC3</accession>
<dbReference type="OrthoDB" id="190201at2759"/>
<dbReference type="KEGG" id="mde:101897804"/>
<dbReference type="SUPFAM" id="SSF53474">
    <property type="entry name" value="alpha/beta-Hydrolases"/>
    <property type="match status" value="1"/>
</dbReference>
<dbReference type="RefSeq" id="XP_005181850.2">
    <property type="nucleotide sequence ID" value="XM_005181793.4"/>
</dbReference>
<name>A0A1I8MYC3_MUSDO</name>
<dbReference type="VEuPathDB" id="VectorBase:MDOMA2_015784"/>
<dbReference type="RefSeq" id="XP_011291794.2">
    <property type="nucleotide sequence ID" value="XM_011293492.3"/>
</dbReference>
<dbReference type="InterPro" id="IPR050266">
    <property type="entry name" value="AB_hydrolase_sf"/>
</dbReference>
<dbReference type="EnsemblMetazoa" id="MDOA009667-RE">
    <property type="protein sequence ID" value="MDOA009667-PE"/>
    <property type="gene ID" value="MDOA009667"/>
</dbReference>
<keyword evidence="2" id="KW-0378">Hydrolase</keyword>
<dbReference type="InterPro" id="IPR029058">
    <property type="entry name" value="AB_hydrolase_fold"/>
</dbReference>
<dbReference type="EnsemblMetazoa" id="MDOA009667-RD">
    <property type="protein sequence ID" value="MDOA009667-PD"/>
    <property type="gene ID" value="MDOA009667"/>
</dbReference>
<reference evidence="5" key="1">
    <citation type="journal article" date="2014" name="Genome Biol.">
        <title>Genome of the house fly, Musca domestica L., a global vector of diseases with adaptations to a septic environment.</title>
        <authorList>
            <person name="Scott J.G."/>
            <person name="Warren W.C."/>
            <person name="Beukeboom L.W."/>
            <person name="Bopp D."/>
            <person name="Clark A.G."/>
            <person name="Giers S.D."/>
            <person name="Hediger M."/>
            <person name="Jones A.K."/>
            <person name="Kasai S."/>
            <person name="Leichter C.A."/>
            <person name="Li M."/>
            <person name="Meisel R.P."/>
            <person name="Minx P."/>
            <person name="Murphy T.D."/>
            <person name="Nelson D.R."/>
            <person name="Reid W.R."/>
            <person name="Rinkevich F.D."/>
            <person name="Robertson H.M."/>
            <person name="Sackton T.B."/>
            <person name="Sattelle D.B."/>
            <person name="Thibaud-Nissen F."/>
            <person name="Tomlinson C."/>
            <person name="van de Zande L."/>
            <person name="Walden K.K."/>
            <person name="Wilson R.K."/>
            <person name="Liu N."/>
        </authorList>
    </citation>
    <scope>NUCLEOTIDE SEQUENCE</scope>
    <source>
        <strain evidence="5">Aabys</strain>
    </source>
</reference>
<evidence type="ECO:0000313" key="4">
    <source>
        <dbReference type="EnsemblMetazoa" id="MDOA009667-PA"/>
    </source>
</evidence>
<dbReference type="EnsemblMetazoa" id="MDOA009667-RG">
    <property type="protein sequence ID" value="MDOA009667-PG"/>
    <property type="gene ID" value="MDOA009667"/>
</dbReference>
<dbReference type="PANTHER" id="PTHR43798">
    <property type="entry name" value="MONOACYLGLYCEROL LIPASE"/>
    <property type="match status" value="1"/>
</dbReference>
<dbReference type="EnsemblMetazoa" id="MDOA009667-RA">
    <property type="protein sequence ID" value="MDOA009667-PA"/>
    <property type="gene ID" value="MDOA009667"/>
</dbReference>
<sequence>MTAVNTRQVLLFLRPLRTQSSRRNNSSYNSVTNEPKQRNFATRDFEEIQIPVPWGHIAGKWYGPKHERPLVGLHGWQDNAGTFDTLAPLLPRDMPFLALDMPGHGLSSWLPEGIHYHSIDYVTLLNRIMEEYKWDKISLMGHSMSSINSFVYTALFPHKVDLLIGLDVLKPLTRSAQKIVDIIGERIEGITKVERRIRNKSEPPAYEWDQLVERLHVGTDKSVDMDTCKFLLKRNIKPSEHEPHKYYFSRDGRLKKSLFYAFSQQVPVEMAKRITCPHLFIKALQAPYYERKEYYDEVLAILKQKPNFVYHEVEGSHHVHLNEPEKVAHFINSFLEKYKS</sequence>
<dbReference type="STRING" id="7370.A0A1I8MYC3"/>
<dbReference type="GO" id="GO:0016020">
    <property type="term" value="C:membrane"/>
    <property type="evidence" value="ECO:0007669"/>
    <property type="project" value="TreeGrafter"/>
</dbReference>
<feature type="domain" description="AB hydrolase-1" evidence="3">
    <location>
        <begin position="69"/>
        <end position="168"/>
    </location>
</feature>
<comment type="similarity">
    <text evidence="1">Belongs to the AB hydrolase superfamily.</text>
</comment>
<reference evidence="4" key="2">
    <citation type="submission" date="2020-05" db="UniProtKB">
        <authorList>
            <consortium name="EnsemblMetazoa"/>
        </authorList>
    </citation>
    <scope>IDENTIFICATION</scope>
    <source>
        <strain evidence="4">Aabys</strain>
    </source>
</reference>
<dbReference type="eggNOG" id="KOG1454">
    <property type="taxonomic scope" value="Eukaryota"/>
</dbReference>